<evidence type="ECO:0000313" key="2">
    <source>
        <dbReference type="EMBL" id="MED4403768.1"/>
    </source>
</evidence>
<dbReference type="Pfam" id="PF00149">
    <property type="entry name" value="Metallophos"/>
    <property type="match status" value="1"/>
</dbReference>
<dbReference type="CDD" id="cd07385">
    <property type="entry name" value="MPP_YkuE_C"/>
    <property type="match status" value="1"/>
</dbReference>
<dbReference type="PROSITE" id="PS51318">
    <property type="entry name" value="TAT"/>
    <property type="match status" value="1"/>
</dbReference>
<dbReference type="EMBL" id="JARTFS010000018">
    <property type="protein sequence ID" value="MED4403768.1"/>
    <property type="molecule type" value="Genomic_DNA"/>
</dbReference>
<keyword evidence="3" id="KW-1185">Reference proteome</keyword>
<gene>
    <name evidence="2" type="ORF">P9271_20875</name>
</gene>
<dbReference type="InterPro" id="IPR004843">
    <property type="entry name" value="Calcineurin-like_PHP"/>
</dbReference>
<accession>A0ABU6P406</accession>
<name>A0ABU6P406_9BACI</name>
<evidence type="ECO:0000259" key="1">
    <source>
        <dbReference type="Pfam" id="PF00149"/>
    </source>
</evidence>
<sequence length="288" mass="32048">MTKTYSRRSFLKGILSLSFAGLLTAAGGYSYARFIEPSLLDITPITFTHPKIPAGFNGLKIVQFSDTHLSEFYPLSRLEKIVAKINDLGPDLLIFTGDLIDKPNQYRAYKQVAPVLRTLSASVGKFAIYGNHDHGGYGTDIYKDIMEASGFNLLKNEVKRITLRDGSMIQIAGIDDLMLGLPNYEKTLGKLNEGLFSILLAHEPDAAIQSKHYPVDLQLSGHSHGGQIQLPFYGPLITPPFASVYTEGMYDVNQMKVYVNRGLGMTRLPFRFFCKPEITVFTLQKGKN</sequence>
<dbReference type="PANTHER" id="PTHR31302:SF25">
    <property type="entry name" value="PHOSPHOESTERASE"/>
    <property type="match status" value="1"/>
</dbReference>
<dbReference type="InterPro" id="IPR006311">
    <property type="entry name" value="TAT_signal"/>
</dbReference>
<reference evidence="2 3" key="1">
    <citation type="submission" date="2023-03" db="EMBL/GenBank/DDBJ databases">
        <title>Bacillus Genome Sequencing.</title>
        <authorList>
            <person name="Dunlap C."/>
        </authorList>
    </citation>
    <scope>NUCLEOTIDE SEQUENCE [LARGE SCALE GENOMIC DNA]</scope>
    <source>
        <strain evidence="2 3">NRS-1717</strain>
    </source>
</reference>
<dbReference type="Gene3D" id="3.60.21.10">
    <property type="match status" value="1"/>
</dbReference>
<dbReference type="InterPro" id="IPR051158">
    <property type="entry name" value="Metallophosphoesterase_sf"/>
</dbReference>
<proteinExistence type="predicted"/>
<evidence type="ECO:0000313" key="3">
    <source>
        <dbReference type="Proteomes" id="UP001342826"/>
    </source>
</evidence>
<comment type="caution">
    <text evidence="2">The sequence shown here is derived from an EMBL/GenBank/DDBJ whole genome shotgun (WGS) entry which is preliminary data.</text>
</comment>
<organism evidence="2 3">
    <name type="scientific">Metabacillus fastidiosus</name>
    <dbReference type="NCBI Taxonomy" id="1458"/>
    <lineage>
        <taxon>Bacteria</taxon>
        <taxon>Bacillati</taxon>
        <taxon>Bacillota</taxon>
        <taxon>Bacilli</taxon>
        <taxon>Bacillales</taxon>
        <taxon>Bacillaceae</taxon>
        <taxon>Metabacillus</taxon>
    </lineage>
</organism>
<dbReference type="PANTHER" id="PTHR31302">
    <property type="entry name" value="TRANSMEMBRANE PROTEIN WITH METALLOPHOSPHOESTERASE DOMAIN-RELATED"/>
    <property type="match status" value="1"/>
</dbReference>
<dbReference type="RefSeq" id="WP_066235625.1">
    <property type="nucleotide sequence ID" value="NZ_JARTFQ010000006.1"/>
</dbReference>
<dbReference type="Proteomes" id="UP001342826">
    <property type="component" value="Unassembled WGS sequence"/>
</dbReference>
<feature type="domain" description="Calcineurin-like phosphoesterase" evidence="1">
    <location>
        <begin position="59"/>
        <end position="225"/>
    </location>
</feature>
<dbReference type="SUPFAM" id="SSF56300">
    <property type="entry name" value="Metallo-dependent phosphatases"/>
    <property type="match status" value="1"/>
</dbReference>
<dbReference type="InterPro" id="IPR029052">
    <property type="entry name" value="Metallo-depent_PP-like"/>
</dbReference>
<protein>
    <submittedName>
        <fullName evidence="2">Metallophosphoesterase</fullName>
    </submittedName>
</protein>
<dbReference type="GeneID" id="301143300"/>